<evidence type="ECO:0000313" key="5">
    <source>
        <dbReference type="Proteomes" id="UP000030748"/>
    </source>
</evidence>
<gene>
    <name evidence="4" type="ORF">MIMGU_mgv1a024582mg</name>
</gene>
<dbReference type="PRINTS" id="PR00292">
    <property type="entry name" value="POTATOINHBTR"/>
</dbReference>
<comment type="similarity">
    <text evidence="1">Belongs to the protease inhibitor I13 (potato type I serine protease inhibitor) family.</text>
</comment>
<keyword evidence="3" id="KW-0722">Serine protease inhibitor</keyword>
<name>A0A022QZU2_ERYGU</name>
<dbReference type="Proteomes" id="UP000030748">
    <property type="component" value="Unassembled WGS sequence"/>
</dbReference>
<dbReference type="Pfam" id="PF00280">
    <property type="entry name" value="potato_inhibit"/>
    <property type="match status" value="1"/>
</dbReference>
<dbReference type="PhylomeDB" id="A0A022QZU2"/>
<dbReference type="STRING" id="4155.A0A022QZU2"/>
<dbReference type="eggNOG" id="ENOG502S6W9">
    <property type="taxonomic scope" value="Eukaryota"/>
</dbReference>
<evidence type="ECO:0000256" key="2">
    <source>
        <dbReference type="ARBA" id="ARBA00022690"/>
    </source>
</evidence>
<organism evidence="4 5">
    <name type="scientific">Erythranthe guttata</name>
    <name type="common">Yellow monkey flower</name>
    <name type="synonym">Mimulus guttatus</name>
    <dbReference type="NCBI Taxonomy" id="4155"/>
    <lineage>
        <taxon>Eukaryota</taxon>
        <taxon>Viridiplantae</taxon>
        <taxon>Streptophyta</taxon>
        <taxon>Embryophyta</taxon>
        <taxon>Tracheophyta</taxon>
        <taxon>Spermatophyta</taxon>
        <taxon>Magnoliopsida</taxon>
        <taxon>eudicotyledons</taxon>
        <taxon>Gunneridae</taxon>
        <taxon>Pentapetalae</taxon>
        <taxon>asterids</taxon>
        <taxon>lamiids</taxon>
        <taxon>Lamiales</taxon>
        <taxon>Phrymaceae</taxon>
        <taxon>Erythranthe</taxon>
    </lineage>
</organism>
<dbReference type="EMBL" id="KI630827">
    <property type="protein sequence ID" value="EYU32853.1"/>
    <property type="molecule type" value="Genomic_DNA"/>
</dbReference>
<dbReference type="SUPFAM" id="SSF54654">
    <property type="entry name" value="CI-2 family of serine protease inhibitors"/>
    <property type="match status" value="1"/>
</dbReference>
<dbReference type="Gene3D" id="3.30.10.10">
    <property type="entry name" value="Trypsin Inhibitor V, subunit A"/>
    <property type="match status" value="1"/>
</dbReference>
<dbReference type="PANTHER" id="PTHR33091:SF94">
    <property type="entry name" value="PROTEASE INHIBITOR PROTEIN"/>
    <property type="match status" value="1"/>
</dbReference>
<evidence type="ECO:0000313" key="4">
    <source>
        <dbReference type="EMBL" id="EYU32853.1"/>
    </source>
</evidence>
<dbReference type="InterPro" id="IPR000864">
    <property type="entry name" value="Prot_inh_pot1"/>
</dbReference>
<dbReference type="AlphaFoldDB" id="A0A022QZU2"/>
<dbReference type="GO" id="GO:0009611">
    <property type="term" value="P:response to wounding"/>
    <property type="evidence" value="ECO:0007669"/>
    <property type="project" value="InterPro"/>
</dbReference>
<reference evidence="4 5" key="1">
    <citation type="journal article" date="2013" name="Proc. Natl. Acad. Sci. U.S.A.">
        <title>Fine-scale variation in meiotic recombination in Mimulus inferred from population shotgun sequencing.</title>
        <authorList>
            <person name="Hellsten U."/>
            <person name="Wright K.M."/>
            <person name="Jenkins J."/>
            <person name="Shu S."/>
            <person name="Yuan Y."/>
            <person name="Wessler S.R."/>
            <person name="Schmutz J."/>
            <person name="Willis J.H."/>
            <person name="Rokhsar D.S."/>
        </authorList>
    </citation>
    <scope>NUCLEOTIDE SEQUENCE [LARGE SCALE GENOMIC DNA]</scope>
    <source>
        <strain evidence="5">cv. DUN x IM62</strain>
    </source>
</reference>
<evidence type="ECO:0000256" key="3">
    <source>
        <dbReference type="ARBA" id="ARBA00022900"/>
    </source>
</evidence>
<accession>A0A022QZU2</accession>
<protein>
    <submittedName>
        <fullName evidence="4">Uncharacterized protein</fullName>
    </submittedName>
</protein>
<dbReference type="PANTHER" id="PTHR33091">
    <property type="entry name" value="PROTEIN, PUTATIVE, EXPRESSED-RELATED"/>
    <property type="match status" value="1"/>
</dbReference>
<sequence length="70" mass="7597">MSDECKGKDSWPELIGVPGNVAVATIETENPLVNAIIVPPGNFVITNFRCDRVWVFVDDNGNVKDVPLIG</sequence>
<evidence type="ECO:0000256" key="1">
    <source>
        <dbReference type="ARBA" id="ARBA00008210"/>
    </source>
</evidence>
<dbReference type="PROSITE" id="PS00285">
    <property type="entry name" value="POTATO_INHIBITOR"/>
    <property type="match status" value="1"/>
</dbReference>
<keyword evidence="2" id="KW-0646">Protease inhibitor</keyword>
<dbReference type="GO" id="GO:0004867">
    <property type="term" value="F:serine-type endopeptidase inhibitor activity"/>
    <property type="evidence" value="ECO:0007669"/>
    <property type="project" value="UniProtKB-KW"/>
</dbReference>
<dbReference type="InterPro" id="IPR036354">
    <property type="entry name" value="Prot_inh_pot1_sf"/>
</dbReference>
<proteinExistence type="inferred from homology"/>
<keyword evidence="5" id="KW-1185">Reference proteome</keyword>